<feature type="chain" id="PRO_5011678142" description="DUF2155 domain-containing protein" evidence="1">
    <location>
        <begin position="22"/>
        <end position="124"/>
    </location>
</feature>
<reference evidence="3" key="1">
    <citation type="submission" date="2016-10" db="EMBL/GenBank/DDBJ databases">
        <authorList>
            <person name="Varghese N."/>
            <person name="Submissions S."/>
        </authorList>
    </citation>
    <scope>NUCLEOTIDE SEQUENCE [LARGE SCALE GENOMIC DNA]</scope>
    <source>
        <strain evidence="3">DSM 16477</strain>
    </source>
</reference>
<evidence type="ECO:0008006" key="4">
    <source>
        <dbReference type="Google" id="ProtNLM"/>
    </source>
</evidence>
<sequence>MRQLFLATALLAASAFGPVQAQDAAEVASASGGVLRALDKISGDTVDLEVATGASTTLGNLQIALVDCRYPVGDPAANAYAALEITETGKPGALFSGWMIASSPALNALEHFRYDVWVIRCTTS</sequence>
<dbReference type="Pfam" id="PF09923">
    <property type="entry name" value="DUF2155"/>
    <property type="match status" value="1"/>
</dbReference>
<dbReference type="EMBL" id="FNBP01000003">
    <property type="protein sequence ID" value="SDF85398.1"/>
    <property type="molecule type" value="Genomic_DNA"/>
</dbReference>
<keyword evidence="3" id="KW-1185">Reference proteome</keyword>
<accession>A0A1G7PGR8</accession>
<feature type="signal peptide" evidence="1">
    <location>
        <begin position="1"/>
        <end position="21"/>
    </location>
</feature>
<dbReference type="RefSeq" id="WP_093740962.1">
    <property type="nucleotide sequence ID" value="NZ_FNBP01000003.1"/>
</dbReference>
<organism evidence="2 3">
    <name type="scientific">Sulfitobacter delicatus</name>
    <dbReference type="NCBI Taxonomy" id="218672"/>
    <lineage>
        <taxon>Bacteria</taxon>
        <taxon>Pseudomonadati</taxon>
        <taxon>Pseudomonadota</taxon>
        <taxon>Alphaproteobacteria</taxon>
        <taxon>Rhodobacterales</taxon>
        <taxon>Roseobacteraceae</taxon>
        <taxon>Sulfitobacter</taxon>
    </lineage>
</organism>
<evidence type="ECO:0000313" key="2">
    <source>
        <dbReference type="EMBL" id="SDF85398.1"/>
    </source>
</evidence>
<dbReference type="AlphaFoldDB" id="A0A1G7PGR8"/>
<gene>
    <name evidence="2" type="ORF">SAMN04489759_103325</name>
</gene>
<keyword evidence="1" id="KW-0732">Signal</keyword>
<dbReference type="OrthoDB" id="9810376at2"/>
<dbReference type="STRING" id="218672.SAMN04489759_103325"/>
<evidence type="ECO:0000256" key="1">
    <source>
        <dbReference type="SAM" id="SignalP"/>
    </source>
</evidence>
<proteinExistence type="predicted"/>
<name>A0A1G7PGR8_9RHOB</name>
<evidence type="ECO:0000313" key="3">
    <source>
        <dbReference type="Proteomes" id="UP000199399"/>
    </source>
</evidence>
<protein>
    <recommendedName>
        <fullName evidence="4">DUF2155 domain-containing protein</fullName>
    </recommendedName>
</protein>
<dbReference type="Proteomes" id="UP000199399">
    <property type="component" value="Unassembled WGS sequence"/>
</dbReference>
<dbReference type="InterPro" id="IPR019225">
    <property type="entry name" value="DUF2155"/>
</dbReference>